<evidence type="ECO:0000313" key="6">
    <source>
        <dbReference type="Proteomes" id="UP001177341"/>
    </source>
</evidence>
<dbReference type="PANTHER" id="PTHR44520:SF2">
    <property type="entry name" value="RESPONSE REGULATOR RCP1"/>
    <property type="match status" value="1"/>
</dbReference>
<accession>A0AAW7XKK1</accession>
<dbReference type="SMART" id="SM00448">
    <property type="entry name" value="REC"/>
    <property type="match status" value="1"/>
</dbReference>
<dbReference type="SUPFAM" id="SSF52172">
    <property type="entry name" value="CheY-like"/>
    <property type="match status" value="1"/>
</dbReference>
<dbReference type="GeneID" id="89457273"/>
<name>A0AAW7XKK1_9GAMM</name>
<evidence type="ECO:0000313" key="3">
    <source>
        <dbReference type="EMBL" id="MDO6454261.1"/>
    </source>
</evidence>
<dbReference type="Pfam" id="PF00072">
    <property type="entry name" value="Response_reg"/>
    <property type="match status" value="1"/>
</dbReference>
<proteinExistence type="predicted"/>
<feature type="modified residue" description="4-aspartylphosphate" evidence="1">
    <location>
        <position position="63"/>
    </location>
</feature>
<evidence type="ECO:0000256" key="1">
    <source>
        <dbReference type="PROSITE-ProRule" id="PRU00169"/>
    </source>
</evidence>
<reference evidence="3" key="1">
    <citation type="submission" date="2023-07" db="EMBL/GenBank/DDBJ databases">
        <title>Genome content predicts the carbon catabolic preferences of heterotrophic bacteria.</title>
        <authorList>
            <person name="Gralka M."/>
        </authorList>
    </citation>
    <scope>NUCLEOTIDE SEQUENCE</scope>
    <source>
        <strain evidence="4">5G01</strain>
        <strain evidence="3">I2M16</strain>
    </source>
</reference>
<comment type="caution">
    <text evidence="3">The sequence shown here is derived from an EMBL/GenBank/DDBJ whole genome shotgun (WGS) entry which is preliminary data.</text>
</comment>
<dbReference type="InterPro" id="IPR001789">
    <property type="entry name" value="Sig_transdc_resp-reg_receiver"/>
</dbReference>
<protein>
    <submittedName>
        <fullName evidence="3">Response regulator</fullName>
    </submittedName>
</protein>
<dbReference type="InterPro" id="IPR011006">
    <property type="entry name" value="CheY-like_superfamily"/>
</dbReference>
<dbReference type="Proteomes" id="UP001177341">
    <property type="component" value="Unassembled WGS sequence"/>
</dbReference>
<dbReference type="PROSITE" id="PS50110">
    <property type="entry name" value="RESPONSE_REGULATORY"/>
    <property type="match status" value="1"/>
</dbReference>
<evidence type="ECO:0000259" key="2">
    <source>
        <dbReference type="PROSITE" id="PS50110"/>
    </source>
</evidence>
<organism evidence="3 5">
    <name type="scientific">Neptunomonas phycophila</name>
    <dbReference type="NCBI Taxonomy" id="1572645"/>
    <lineage>
        <taxon>Bacteria</taxon>
        <taxon>Pseudomonadati</taxon>
        <taxon>Pseudomonadota</taxon>
        <taxon>Gammaproteobacteria</taxon>
        <taxon>Oceanospirillales</taxon>
        <taxon>Oceanospirillaceae</taxon>
        <taxon>Neptunomonas</taxon>
    </lineage>
</organism>
<dbReference type="Proteomes" id="UP001169862">
    <property type="component" value="Unassembled WGS sequence"/>
</dbReference>
<dbReference type="EMBL" id="JAUOPG010000007">
    <property type="protein sequence ID" value="MDO6454261.1"/>
    <property type="molecule type" value="Genomic_DNA"/>
</dbReference>
<gene>
    <name evidence="3" type="ORF">Q4490_11875</name>
    <name evidence="4" type="ORF">Q8W30_11280</name>
</gene>
<evidence type="ECO:0000313" key="5">
    <source>
        <dbReference type="Proteomes" id="UP001169862"/>
    </source>
</evidence>
<dbReference type="GO" id="GO:0000160">
    <property type="term" value="P:phosphorelay signal transduction system"/>
    <property type="evidence" value="ECO:0007669"/>
    <property type="project" value="InterPro"/>
</dbReference>
<dbReference type="InterPro" id="IPR052893">
    <property type="entry name" value="TCS_response_regulator"/>
</dbReference>
<dbReference type="RefSeq" id="WP_139303217.1">
    <property type="nucleotide sequence ID" value="NZ_CAXHZV010000007.1"/>
</dbReference>
<keyword evidence="1" id="KW-0597">Phosphoprotein</keyword>
<dbReference type="AlphaFoldDB" id="A0AAW7XKK1"/>
<evidence type="ECO:0000313" key="4">
    <source>
        <dbReference type="EMBL" id="MDP2523153.1"/>
    </source>
</evidence>
<dbReference type="PANTHER" id="PTHR44520">
    <property type="entry name" value="RESPONSE REGULATOR RCP1-RELATED"/>
    <property type="match status" value="1"/>
</dbReference>
<sequence length="140" mass="15880">MDDMKKEATLFLIEDDDVDAQTVERAFKKLRISNPIVRARDGVEAFAMLESGEVTKPFVILLDLQMPRMNGLEFLEAVRASSRFRDSVIFILTTSKSEEERTKAYQNLIAGYFLKDESGEGSMDVSALLNGYWKISFLPT</sequence>
<feature type="domain" description="Response regulatory" evidence="2">
    <location>
        <begin position="9"/>
        <end position="130"/>
    </location>
</feature>
<dbReference type="CDD" id="cd17557">
    <property type="entry name" value="REC_Rcp-like"/>
    <property type="match status" value="1"/>
</dbReference>
<keyword evidence="6" id="KW-1185">Reference proteome</keyword>
<dbReference type="Gene3D" id="3.40.50.2300">
    <property type="match status" value="1"/>
</dbReference>
<dbReference type="EMBL" id="JAUYVO010000007">
    <property type="protein sequence ID" value="MDP2523153.1"/>
    <property type="molecule type" value="Genomic_DNA"/>
</dbReference>